<proteinExistence type="predicted"/>
<sequence>MSRAVAPGWPQRVPPPGSPGFADRAVGWLLDVCPPEYREHQVLLRHPPVLAWLAVRHVQAQAAANTAALAQARAELGAAGSELRTVEDVLEVLHSEGTRLRAAARACELLAGALQGVRWVPRL</sequence>
<name>A0ABV7WCB2_9MICO</name>
<keyword evidence="2" id="KW-1185">Reference proteome</keyword>
<organism evidence="1 2">
    <name type="scientific">Aquipuribacter hungaricus</name>
    <dbReference type="NCBI Taxonomy" id="545624"/>
    <lineage>
        <taxon>Bacteria</taxon>
        <taxon>Bacillati</taxon>
        <taxon>Actinomycetota</taxon>
        <taxon>Actinomycetes</taxon>
        <taxon>Micrococcales</taxon>
        <taxon>Intrasporangiaceae</taxon>
        <taxon>Aquipuribacter</taxon>
    </lineage>
</organism>
<accession>A0ABV7WCB2</accession>
<dbReference type="Proteomes" id="UP001595685">
    <property type="component" value="Unassembled WGS sequence"/>
</dbReference>
<evidence type="ECO:0000313" key="2">
    <source>
        <dbReference type="Proteomes" id="UP001595685"/>
    </source>
</evidence>
<evidence type="ECO:0000313" key="1">
    <source>
        <dbReference type="EMBL" id="MFC3687405.1"/>
    </source>
</evidence>
<comment type="caution">
    <text evidence="1">The sequence shown here is derived from an EMBL/GenBank/DDBJ whole genome shotgun (WGS) entry which is preliminary data.</text>
</comment>
<gene>
    <name evidence="1" type="ORF">ACFOLH_03510</name>
</gene>
<protein>
    <submittedName>
        <fullName evidence="1">Uncharacterized protein</fullName>
    </submittedName>
</protein>
<dbReference type="EMBL" id="JBHRWW010000002">
    <property type="protein sequence ID" value="MFC3687405.1"/>
    <property type="molecule type" value="Genomic_DNA"/>
</dbReference>
<reference evidence="2" key="1">
    <citation type="journal article" date="2019" name="Int. J. Syst. Evol. Microbiol.">
        <title>The Global Catalogue of Microorganisms (GCM) 10K type strain sequencing project: providing services to taxonomists for standard genome sequencing and annotation.</title>
        <authorList>
            <consortium name="The Broad Institute Genomics Platform"/>
            <consortium name="The Broad Institute Genome Sequencing Center for Infectious Disease"/>
            <person name="Wu L."/>
            <person name="Ma J."/>
        </authorList>
    </citation>
    <scope>NUCLEOTIDE SEQUENCE [LARGE SCALE GENOMIC DNA]</scope>
    <source>
        <strain evidence="2">NCAIM B.02333</strain>
    </source>
</reference>
<dbReference type="RefSeq" id="WP_376984038.1">
    <property type="nucleotide sequence ID" value="NZ_JBHRWW010000002.1"/>
</dbReference>